<dbReference type="InterPro" id="IPR001810">
    <property type="entry name" value="F-box_dom"/>
</dbReference>
<reference evidence="2" key="1">
    <citation type="submission" date="2014-09" db="EMBL/GenBank/DDBJ databases">
        <authorList>
            <person name="Magalhaes I.L.F."/>
            <person name="Oliveira U."/>
            <person name="Santos F.R."/>
            <person name="Vidigal T.H.D.A."/>
            <person name="Brescovit A.D."/>
            <person name="Santos A.J."/>
        </authorList>
    </citation>
    <scope>NUCLEOTIDE SEQUENCE</scope>
    <source>
        <tissue evidence="2">Shoot tissue taken approximately 20 cm above the soil surface</tissue>
    </source>
</reference>
<evidence type="ECO:0000313" key="2">
    <source>
        <dbReference type="EMBL" id="JAD26529.1"/>
    </source>
</evidence>
<dbReference type="AlphaFoldDB" id="A0A0A8YJ47"/>
<dbReference type="EMBL" id="GBRH01271366">
    <property type="protein sequence ID" value="JAD26529.1"/>
    <property type="molecule type" value="Transcribed_RNA"/>
</dbReference>
<proteinExistence type="predicted"/>
<dbReference type="Pfam" id="PF00646">
    <property type="entry name" value="F-box"/>
    <property type="match status" value="1"/>
</dbReference>
<sequence>MDWPKRSAVAGLPDDLLVEILSRVPVKDLHRSKCVARGWYHLITDPHHREKFPQTLLGFFYGEGRLPRDDYPDEDDSDEDEYDEYDGKWPRQCQEFGGFVELSRYTLPAAVDHSFFFLEELHGIDNLRLLRSCNGLLLFEHGFNSDTLGYIECNPATEQWMAVPSHWTPAYPHDYIRHAYLVFDPAVSSHFHIVMFWEEDKEGGMVTVHAYSSKAGVWTHSETDWTKEEKQRKLEEWRCQIRYKSRLQEPSAFVNGTLFLLMGGYQILEVDVEGKTRRIIPALFRMSGGGACCHVVLIGQSQGQLYCISDDAHGGSHGVSIWVIEDFDTQELVLKHSVSWLQLFGQKSFLGYEVVAIHPDCNMFFYCALLEPATDII</sequence>
<dbReference type="InterPro" id="IPR055290">
    <property type="entry name" value="At3g26010-like"/>
</dbReference>
<accession>A0A0A8YJ47</accession>
<dbReference type="PANTHER" id="PTHR35546:SF46">
    <property type="entry name" value="F-BOX DOMAIN-CONTAINING PROTEIN"/>
    <property type="match status" value="1"/>
</dbReference>
<protein>
    <recommendedName>
        <fullName evidence="1">F-box domain-containing protein</fullName>
    </recommendedName>
</protein>
<dbReference type="InterPro" id="IPR036047">
    <property type="entry name" value="F-box-like_dom_sf"/>
</dbReference>
<dbReference type="Gene3D" id="1.20.1280.50">
    <property type="match status" value="1"/>
</dbReference>
<name>A0A0A8YJ47_ARUDO</name>
<dbReference type="PROSITE" id="PS50181">
    <property type="entry name" value="FBOX"/>
    <property type="match status" value="1"/>
</dbReference>
<dbReference type="PANTHER" id="PTHR35546">
    <property type="entry name" value="F-BOX PROTEIN INTERACTION DOMAIN PROTEIN-RELATED"/>
    <property type="match status" value="1"/>
</dbReference>
<reference evidence="2" key="2">
    <citation type="journal article" date="2015" name="Data Brief">
        <title>Shoot transcriptome of the giant reed, Arundo donax.</title>
        <authorList>
            <person name="Barrero R.A."/>
            <person name="Guerrero F.D."/>
            <person name="Moolhuijzen P."/>
            <person name="Goolsby J.A."/>
            <person name="Tidwell J."/>
            <person name="Bellgard S.E."/>
            <person name="Bellgard M.I."/>
        </authorList>
    </citation>
    <scope>NUCLEOTIDE SEQUENCE</scope>
    <source>
        <tissue evidence="2">Shoot tissue taken approximately 20 cm above the soil surface</tissue>
    </source>
</reference>
<dbReference type="SMART" id="SM00256">
    <property type="entry name" value="FBOX"/>
    <property type="match status" value="1"/>
</dbReference>
<dbReference type="SUPFAM" id="SSF81383">
    <property type="entry name" value="F-box domain"/>
    <property type="match status" value="1"/>
</dbReference>
<organism evidence="2">
    <name type="scientific">Arundo donax</name>
    <name type="common">Giant reed</name>
    <name type="synonym">Donax arundinaceus</name>
    <dbReference type="NCBI Taxonomy" id="35708"/>
    <lineage>
        <taxon>Eukaryota</taxon>
        <taxon>Viridiplantae</taxon>
        <taxon>Streptophyta</taxon>
        <taxon>Embryophyta</taxon>
        <taxon>Tracheophyta</taxon>
        <taxon>Spermatophyta</taxon>
        <taxon>Magnoliopsida</taxon>
        <taxon>Liliopsida</taxon>
        <taxon>Poales</taxon>
        <taxon>Poaceae</taxon>
        <taxon>PACMAD clade</taxon>
        <taxon>Arundinoideae</taxon>
        <taxon>Arundineae</taxon>
        <taxon>Arundo</taxon>
    </lineage>
</organism>
<dbReference type="InterPro" id="IPR056592">
    <property type="entry name" value="Beta-prop_At3g26010-like"/>
</dbReference>
<evidence type="ECO:0000259" key="1">
    <source>
        <dbReference type="PROSITE" id="PS50181"/>
    </source>
</evidence>
<feature type="domain" description="F-box" evidence="1">
    <location>
        <begin position="6"/>
        <end position="55"/>
    </location>
</feature>
<dbReference type="CDD" id="cd22157">
    <property type="entry name" value="F-box_AtFBW1-like"/>
    <property type="match status" value="1"/>
</dbReference>
<dbReference type="Pfam" id="PF24750">
    <property type="entry name" value="b-prop_At3g26010-like"/>
    <property type="match status" value="1"/>
</dbReference>